<protein>
    <submittedName>
        <fullName evidence="2">TIGR04222 domain-containing membrane protein</fullName>
    </submittedName>
</protein>
<keyword evidence="1" id="KW-0472">Membrane</keyword>
<dbReference type="Proteomes" id="UP001204953">
    <property type="component" value="Unassembled WGS sequence"/>
</dbReference>
<comment type="caution">
    <text evidence="2">The sequence shown here is derived from an EMBL/GenBank/DDBJ whole genome shotgun (WGS) entry which is preliminary data.</text>
</comment>
<reference evidence="2" key="1">
    <citation type="submission" date="2022-06" db="EMBL/GenBank/DDBJ databases">
        <title>New cyanobacteria of genus Symplocastrum in benthos of Lake Baikal.</title>
        <authorList>
            <person name="Sorokovikova E."/>
            <person name="Tikhonova I."/>
            <person name="Krasnopeev A."/>
            <person name="Evseev P."/>
            <person name="Gladkikh A."/>
            <person name="Belykh O."/>
        </authorList>
    </citation>
    <scope>NUCLEOTIDE SEQUENCE</scope>
    <source>
        <strain evidence="2">BBK-W-15</strain>
    </source>
</reference>
<dbReference type="InterPro" id="IPR026467">
    <property type="entry name" value="Ser/Gly_Cys_C_dom"/>
</dbReference>
<accession>A0AAE3GN80</accession>
<feature type="transmembrane region" description="Helical" evidence="1">
    <location>
        <begin position="417"/>
        <end position="439"/>
    </location>
</feature>
<keyword evidence="1" id="KW-1133">Transmembrane helix</keyword>
<name>A0AAE3GN80_9CYAN</name>
<evidence type="ECO:0000313" key="2">
    <source>
        <dbReference type="EMBL" id="MCP2726987.1"/>
    </source>
</evidence>
<dbReference type="RefSeq" id="WP_254009803.1">
    <property type="nucleotide sequence ID" value="NZ_JAMZMM010000003.1"/>
</dbReference>
<feature type="transmembrane region" description="Helical" evidence="1">
    <location>
        <begin position="376"/>
        <end position="405"/>
    </location>
</feature>
<keyword evidence="3" id="KW-1185">Reference proteome</keyword>
<dbReference type="EMBL" id="JAMZMM010000003">
    <property type="protein sequence ID" value="MCP2726987.1"/>
    <property type="molecule type" value="Genomic_DNA"/>
</dbReference>
<sequence length="499" mass="56612">MATDKTTRAFCGSLTLDYTLLHFPNIYLSLDVIQDDYTLLENLVPMLDTFQSALYQRLQTFELDDPTHEFGFTRHLMKNQGWTLTYTQRAIAEYKKFAFLTVVANHQIVPSDQVDQVWHAHVLLTQSYWEEFCPKVLGKKLHHHPARGGRVERAEFHHLYTKTIASYRQFFGSPPTDIWSPPDVRFGAELKMQRVSLNDHWVIPKRFPHLKFAQPLSIFVQPFSIFAIITCMTTIAWIRAAQGSPIGQVARDVPANQFVIPICGFVILGLILRYIIRSPSQQPQKPQLDIYKIAYLAGGDSRAVELAITQLVHQGCLRPNVRNRTFAIEKLLPYEAATLERQVMEQAQRTPVLKELRQASKYNTKFLRSSLEQEKLLMTGWAAFMGASFVLFLFISIFGGILMVAVRSLLGIQPSEMNIFAVLHWSIGIVTLCCIVPGFRTRWGGRILADIQKNHDVYDVMQRFALYGYTVLSGGALDDLKQIFKAEAEAASGGCGCGC</sequence>
<dbReference type="NCBIfam" id="TIGR04222">
    <property type="entry name" value="near_uncomplex"/>
    <property type="match status" value="1"/>
</dbReference>
<evidence type="ECO:0000256" key="1">
    <source>
        <dbReference type="SAM" id="Phobius"/>
    </source>
</evidence>
<gene>
    <name evidence="2" type="ORF">NJ959_00660</name>
</gene>
<feature type="transmembrane region" description="Helical" evidence="1">
    <location>
        <begin position="216"/>
        <end position="238"/>
    </location>
</feature>
<feature type="transmembrane region" description="Helical" evidence="1">
    <location>
        <begin position="258"/>
        <end position="276"/>
    </location>
</feature>
<organism evidence="2 3">
    <name type="scientific">Limnofasciculus baicalensis BBK-W-15</name>
    <dbReference type="NCBI Taxonomy" id="2699891"/>
    <lineage>
        <taxon>Bacteria</taxon>
        <taxon>Bacillati</taxon>
        <taxon>Cyanobacteriota</taxon>
        <taxon>Cyanophyceae</taxon>
        <taxon>Coleofasciculales</taxon>
        <taxon>Coleofasciculaceae</taxon>
        <taxon>Limnofasciculus</taxon>
        <taxon>Limnofasciculus baicalensis</taxon>
    </lineage>
</organism>
<keyword evidence="1" id="KW-0812">Transmembrane</keyword>
<dbReference type="AlphaFoldDB" id="A0AAE3GN80"/>
<evidence type="ECO:0000313" key="3">
    <source>
        <dbReference type="Proteomes" id="UP001204953"/>
    </source>
</evidence>
<proteinExistence type="predicted"/>